<comment type="catalytic activity">
    <reaction evidence="10 12">
        <text>ATP + H2O = ADP + phosphate + H(+)</text>
        <dbReference type="Rhea" id="RHEA:13065"/>
        <dbReference type="ChEBI" id="CHEBI:15377"/>
        <dbReference type="ChEBI" id="CHEBI:15378"/>
        <dbReference type="ChEBI" id="CHEBI:30616"/>
        <dbReference type="ChEBI" id="CHEBI:43474"/>
        <dbReference type="ChEBI" id="CHEBI:456216"/>
        <dbReference type="EC" id="5.6.2.3"/>
    </reaction>
</comment>
<dbReference type="RefSeq" id="WP_109691145.1">
    <property type="nucleotide sequence ID" value="NZ_QGGL01000024.1"/>
</dbReference>
<organism evidence="15 16">
    <name type="scientific">Tumebacillus permanentifrigoris</name>
    <dbReference type="NCBI Taxonomy" id="378543"/>
    <lineage>
        <taxon>Bacteria</taxon>
        <taxon>Bacillati</taxon>
        <taxon>Bacillota</taxon>
        <taxon>Bacilli</taxon>
        <taxon>Bacillales</taxon>
        <taxon>Alicyclobacillaceae</taxon>
        <taxon>Tumebacillus</taxon>
    </lineage>
</organism>
<dbReference type="Gene3D" id="3.40.50.300">
    <property type="entry name" value="P-loop containing nucleotide triphosphate hydrolases"/>
    <property type="match status" value="1"/>
</dbReference>
<accession>A0A316D563</accession>
<evidence type="ECO:0000313" key="16">
    <source>
        <dbReference type="Proteomes" id="UP000245634"/>
    </source>
</evidence>
<dbReference type="NCBIfam" id="TIGR00665">
    <property type="entry name" value="DnaB"/>
    <property type="match status" value="1"/>
</dbReference>
<dbReference type="CDD" id="cd00984">
    <property type="entry name" value="DnaB_C"/>
    <property type="match status" value="1"/>
</dbReference>
<dbReference type="GO" id="GO:0005524">
    <property type="term" value="F:ATP binding"/>
    <property type="evidence" value="ECO:0007669"/>
    <property type="project" value="UniProtKB-UniRule"/>
</dbReference>
<evidence type="ECO:0000256" key="12">
    <source>
        <dbReference type="RuleBase" id="RU362085"/>
    </source>
</evidence>
<keyword evidence="9" id="KW-0413">Isomerase</keyword>
<protein>
    <recommendedName>
        <fullName evidence="11 12">Replicative DNA helicase</fullName>
        <ecNumber evidence="11 12">5.6.2.3</ecNumber>
    </recommendedName>
</protein>
<keyword evidence="7 12" id="KW-0067">ATP-binding</keyword>
<evidence type="ECO:0000256" key="2">
    <source>
        <dbReference type="ARBA" id="ARBA00022515"/>
    </source>
</evidence>
<dbReference type="GO" id="GO:0043139">
    <property type="term" value="F:5'-3' DNA helicase activity"/>
    <property type="evidence" value="ECO:0007669"/>
    <property type="project" value="UniProtKB-EC"/>
</dbReference>
<dbReference type="GO" id="GO:0005829">
    <property type="term" value="C:cytosol"/>
    <property type="evidence" value="ECO:0007669"/>
    <property type="project" value="TreeGrafter"/>
</dbReference>
<dbReference type="PANTHER" id="PTHR30153">
    <property type="entry name" value="REPLICATIVE DNA HELICASE DNAB"/>
    <property type="match status" value="1"/>
</dbReference>
<dbReference type="Proteomes" id="UP000245634">
    <property type="component" value="Unassembled WGS sequence"/>
</dbReference>
<evidence type="ECO:0000259" key="14">
    <source>
        <dbReference type="PROSITE" id="PS51199"/>
    </source>
</evidence>
<name>A0A316D563_9BACL</name>
<dbReference type="GO" id="GO:1990077">
    <property type="term" value="C:primosome complex"/>
    <property type="evidence" value="ECO:0007669"/>
    <property type="project" value="UniProtKB-UniRule"/>
</dbReference>
<comment type="caution">
    <text evidence="15">The sequence shown here is derived from an EMBL/GenBank/DDBJ whole genome shotgun (WGS) entry which is preliminary data.</text>
</comment>
<dbReference type="SUPFAM" id="SSF48024">
    <property type="entry name" value="N-terminal domain of DnaB helicase"/>
    <property type="match status" value="1"/>
</dbReference>
<evidence type="ECO:0000256" key="10">
    <source>
        <dbReference type="ARBA" id="ARBA00048954"/>
    </source>
</evidence>
<dbReference type="InterPro" id="IPR007693">
    <property type="entry name" value="DNA_helicase_DnaB-like_N"/>
</dbReference>
<evidence type="ECO:0000256" key="6">
    <source>
        <dbReference type="ARBA" id="ARBA00022806"/>
    </source>
</evidence>
<dbReference type="OrthoDB" id="9773982at2"/>
<evidence type="ECO:0000256" key="5">
    <source>
        <dbReference type="ARBA" id="ARBA00022801"/>
    </source>
</evidence>
<dbReference type="Pfam" id="PF03796">
    <property type="entry name" value="DnaB_C"/>
    <property type="match status" value="1"/>
</dbReference>
<evidence type="ECO:0000313" key="15">
    <source>
        <dbReference type="EMBL" id="PWK05275.1"/>
    </source>
</evidence>
<dbReference type="InterPro" id="IPR007694">
    <property type="entry name" value="DNA_helicase_DnaB-like_C"/>
</dbReference>
<evidence type="ECO:0000256" key="11">
    <source>
        <dbReference type="NCBIfam" id="TIGR00665"/>
    </source>
</evidence>
<reference evidence="15 16" key="1">
    <citation type="submission" date="2018-05" db="EMBL/GenBank/DDBJ databases">
        <title>Genomic Encyclopedia of Type Strains, Phase IV (KMG-IV): sequencing the most valuable type-strain genomes for metagenomic binning, comparative biology and taxonomic classification.</title>
        <authorList>
            <person name="Goeker M."/>
        </authorList>
    </citation>
    <scope>NUCLEOTIDE SEQUENCE [LARGE SCALE GENOMIC DNA]</scope>
    <source>
        <strain evidence="15 16">DSM 18773</strain>
    </source>
</reference>
<keyword evidence="4 12" id="KW-0547">Nucleotide-binding</keyword>
<keyword evidence="6 12" id="KW-0347">Helicase</keyword>
<dbReference type="SUPFAM" id="SSF52540">
    <property type="entry name" value="P-loop containing nucleoside triphosphate hydrolases"/>
    <property type="match status" value="1"/>
</dbReference>
<dbReference type="EC" id="5.6.2.3" evidence="11 12"/>
<evidence type="ECO:0000256" key="9">
    <source>
        <dbReference type="ARBA" id="ARBA00023235"/>
    </source>
</evidence>
<dbReference type="Pfam" id="PF00772">
    <property type="entry name" value="DnaB"/>
    <property type="match status" value="1"/>
</dbReference>
<evidence type="ECO:0000256" key="7">
    <source>
        <dbReference type="ARBA" id="ARBA00022840"/>
    </source>
</evidence>
<comment type="similarity">
    <text evidence="1 12">Belongs to the helicase family. DnaB subfamily.</text>
</comment>
<proteinExistence type="inferred from homology"/>
<comment type="function">
    <text evidence="12">The main replicative DNA helicase, it participates in initiation and elongation during chromosome replication. Travels ahead of the DNA replisome, separating dsDNA into templates for DNA synthesis. A processive ATP-dependent 5'-3' DNA helicase it has DNA-dependent ATPase activity.</text>
</comment>
<dbReference type="PANTHER" id="PTHR30153:SF2">
    <property type="entry name" value="REPLICATIVE DNA HELICASE"/>
    <property type="match status" value="1"/>
</dbReference>
<dbReference type="Gene3D" id="1.10.860.10">
    <property type="entry name" value="DNAb Helicase, Chain A"/>
    <property type="match status" value="1"/>
</dbReference>
<evidence type="ECO:0000256" key="1">
    <source>
        <dbReference type="ARBA" id="ARBA00008428"/>
    </source>
</evidence>
<dbReference type="InterPro" id="IPR016136">
    <property type="entry name" value="DNA_helicase_N/primase_C"/>
</dbReference>
<keyword evidence="5 12" id="KW-0378">Hydrolase</keyword>
<dbReference type="GO" id="GO:0016887">
    <property type="term" value="F:ATP hydrolysis activity"/>
    <property type="evidence" value="ECO:0007669"/>
    <property type="project" value="RHEA"/>
</dbReference>
<dbReference type="EMBL" id="QGGL01000024">
    <property type="protein sequence ID" value="PWK05275.1"/>
    <property type="molecule type" value="Genomic_DNA"/>
</dbReference>
<sequence length="457" mass="51853">MLQSVTTNTNLEAEQAVLGAIIIDGDIIKDCTLKHGQFGPEEHRYIFKAMRELDERGEPVDIVTLSERLSIGGVLRRIGGVEYLKALTETVVTTGNFDHWQQIVVDYWKVRKSKEVLRQSSVELSSPDELVELQRRLAQIEEFGHTTEYDHKQTILNLYDQFETPREIGVHAITTGYSDLDKMVFGLEGGQVIIIAARPAMGKTAFMLNVARNTARKGTIPHIYSLEMQKAALLKRMIAAEGRIAGGKMRSHQFSEDDWERLIPATAAIAELPLKIFDKAHLYSEVAEIRAQSRKMIRDEPDRKHLIIIDYLQLLRGTGKSRVEEVSNITRDLKLMAIELNVPVIALSQLNRSVESRNDKRPTMADLRDSGSIEQDADMIWFLYRDEYYNPDTDAKRILETIIAKQREGETGVVQLGYVGQWSLVTDMPKDIKTIKDEQKQATVEGDLKSGIRTDEE</sequence>
<feature type="region of interest" description="Disordered" evidence="13">
    <location>
        <begin position="438"/>
        <end position="457"/>
    </location>
</feature>
<dbReference type="InterPro" id="IPR027417">
    <property type="entry name" value="P-loop_NTPase"/>
</dbReference>
<keyword evidence="3 12" id="KW-0235">DNA replication</keyword>
<feature type="domain" description="SF4 helicase" evidence="14">
    <location>
        <begin position="166"/>
        <end position="432"/>
    </location>
</feature>
<evidence type="ECO:0000256" key="13">
    <source>
        <dbReference type="SAM" id="MobiDB-lite"/>
    </source>
</evidence>
<keyword evidence="16" id="KW-1185">Reference proteome</keyword>
<gene>
    <name evidence="15" type="ORF">C7459_12424</name>
</gene>
<evidence type="ECO:0000256" key="4">
    <source>
        <dbReference type="ARBA" id="ARBA00022741"/>
    </source>
</evidence>
<dbReference type="GO" id="GO:0006269">
    <property type="term" value="P:DNA replication, synthesis of primer"/>
    <property type="evidence" value="ECO:0007669"/>
    <property type="project" value="UniProtKB-UniRule"/>
</dbReference>
<keyword evidence="8 12" id="KW-0238">DNA-binding</keyword>
<evidence type="ECO:0000256" key="8">
    <source>
        <dbReference type="ARBA" id="ARBA00023125"/>
    </source>
</evidence>
<dbReference type="GO" id="GO:0003677">
    <property type="term" value="F:DNA binding"/>
    <property type="evidence" value="ECO:0007669"/>
    <property type="project" value="UniProtKB-UniRule"/>
</dbReference>
<evidence type="ECO:0000256" key="3">
    <source>
        <dbReference type="ARBA" id="ARBA00022705"/>
    </source>
</evidence>
<dbReference type="PROSITE" id="PS51199">
    <property type="entry name" value="SF4_HELICASE"/>
    <property type="match status" value="1"/>
</dbReference>
<keyword evidence="2 12" id="KW-0639">Primosome</keyword>
<dbReference type="InterPro" id="IPR036185">
    <property type="entry name" value="DNA_heli_DnaB-like_N_sf"/>
</dbReference>
<dbReference type="InterPro" id="IPR007692">
    <property type="entry name" value="DNA_helicase_DnaB"/>
</dbReference>
<dbReference type="AlphaFoldDB" id="A0A316D563"/>